<organism evidence="1 2">
    <name type="scientific">Pseudovibrio axinellae</name>
    <dbReference type="NCBI Taxonomy" id="989403"/>
    <lineage>
        <taxon>Bacteria</taxon>
        <taxon>Pseudomonadati</taxon>
        <taxon>Pseudomonadota</taxon>
        <taxon>Alphaproteobacteria</taxon>
        <taxon>Hyphomicrobiales</taxon>
        <taxon>Stappiaceae</taxon>
        <taxon>Pseudovibrio</taxon>
    </lineage>
</organism>
<keyword evidence="2" id="KW-1185">Reference proteome</keyword>
<dbReference type="PATRIC" id="fig|989403.3.peg.1536"/>
<gene>
    <name evidence="1" type="ORF">PsAD2_01442</name>
</gene>
<dbReference type="RefSeq" id="WP_208979341.1">
    <property type="nucleotide sequence ID" value="NZ_FOFM01000002.1"/>
</dbReference>
<dbReference type="STRING" id="989403.SAMN05421798_102507"/>
<proteinExistence type="predicted"/>
<protein>
    <submittedName>
        <fullName evidence="1">Uncharacterized protein</fullName>
    </submittedName>
</protein>
<reference evidence="1 2" key="1">
    <citation type="journal article" date="2016" name="Front. Microbiol.">
        <title>Comparative Genomic Analysis Reveals a Diverse Repertoire of Genes Involved in Prokaryote-Eukaryote Interactions within the Pseudovibrio Genus.</title>
        <authorList>
            <person name="Romano S."/>
            <person name="Fernandez-Guerra A."/>
            <person name="Reen F.J."/>
            <person name="Glockner F.O."/>
            <person name="Crowley S.P."/>
            <person name="O'Sullivan O."/>
            <person name="Cotter P.D."/>
            <person name="Adams C."/>
            <person name="Dobson A.D."/>
            <person name="O'Gara F."/>
        </authorList>
    </citation>
    <scope>NUCLEOTIDE SEQUENCE [LARGE SCALE GENOMIC DNA]</scope>
    <source>
        <strain evidence="1 2">Ad2</strain>
    </source>
</reference>
<evidence type="ECO:0000313" key="2">
    <source>
        <dbReference type="Proteomes" id="UP000076577"/>
    </source>
</evidence>
<comment type="caution">
    <text evidence="1">The sequence shown here is derived from an EMBL/GenBank/DDBJ whole genome shotgun (WGS) entry which is preliminary data.</text>
</comment>
<name>A0A166A154_9HYPH</name>
<dbReference type="AlphaFoldDB" id="A0A166A154"/>
<dbReference type="EMBL" id="LMCB01000008">
    <property type="protein sequence ID" value="KZL20510.1"/>
    <property type="molecule type" value="Genomic_DNA"/>
</dbReference>
<sequence length="88" mass="9994">MSWGAARGIVADDLHWAHSLNEEHALELSPLSPDGFSELIEKAIYVRVAGHEAGLLVAYDQSGEYFSINFKWFCSKYDNFLYVDRIVI</sequence>
<dbReference type="Proteomes" id="UP000076577">
    <property type="component" value="Unassembled WGS sequence"/>
</dbReference>
<evidence type="ECO:0000313" key="1">
    <source>
        <dbReference type="EMBL" id="KZL20510.1"/>
    </source>
</evidence>
<accession>A0A166A154</accession>